<keyword evidence="5" id="KW-0539">Nucleus</keyword>
<protein>
    <recommendedName>
        <fullName evidence="7">BP28 C-terminal domain-containing protein</fullName>
    </recommendedName>
</protein>
<keyword evidence="4" id="KW-0698">rRNA processing</keyword>
<dbReference type="SMART" id="SM01036">
    <property type="entry name" value="BP28CT"/>
    <property type="match status" value="1"/>
</dbReference>
<dbReference type="InterPro" id="IPR016024">
    <property type="entry name" value="ARM-type_fold"/>
</dbReference>
<evidence type="ECO:0000256" key="1">
    <source>
        <dbReference type="ARBA" id="ARBA00004604"/>
    </source>
</evidence>
<dbReference type="Pfam" id="PF23243">
    <property type="entry name" value="HEAT_HEATR1"/>
    <property type="match status" value="1"/>
</dbReference>
<dbReference type="Pfam" id="PF08146">
    <property type="entry name" value="BP28CT"/>
    <property type="match status" value="1"/>
</dbReference>
<name>A0ABC8QWL9_9AQUA</name>
<evidence type="ECO:0000256" key="4">
    <source>
        <dbReference type="ARBA" id="ARBA00022552"/>
    </source>
</evidence>
<evidence type="ECO:0000256" key="5">
    <source>
        <dbReference type="ARBA" id="ARBA00023242"/>
    </source>
</evidence>
<dbReference type="GO" id="GO:0005730">
    <property type="term" value="C:nucleolus"/>
    <property type="evidence" value="ECO:0007669"/>
    <property type="project" value="UniProtKB-SubCell"/>
</dbReference>
<dbReference type="InterPro" id="IPR012954">
    <property type="entry name" value="BP28_C_dom"/>
</dbReference>
<evidence type="ECO:0000313" key="8">
    <source>
        <dbReference type="EMBL" id="CAK9135114.1"/>
    </source>
</evidence>
<dbReference type="InterPro" id="IPR056473">
    <property type="entry name" value="HEAT_Utp10/HEAT1"/>
</dbReference>
<organism evidence="8 9">
    <name type="scientific">Ilex paraguariensis</name>
    <name type="common">yerba mate</name>
    <dbReference type="NCBI Taxonomy" id="185542"/>
    <lineage>
        <taxon>Eukaryota</taxon>
        <taxon>Viridiplantae</taxon>
        <taxon>Streptophyta</taxon>
        <taxon>Embryophyta</taxon>
        <taxon>Tracheophyta</taxon>
        <taxon>Spermatophyta</taxon>
        <taxon>Magnoliopsida</taxon>
        <taxon>eudicotyledons</taxon>
        <taxon>Gunneridae</taxon>
        <taxon>Pentapetalae</taxon>
        <taxon>asterids</taxon>
        <taxon>campanulids</taxon>
        <taxon>Aquifoliales</taxon>
        <taxon>Aquifoliaceae</taxon>
        <taxon>Ilex</taxon>
    </lineage>
</organism>
<gene>
    <name evidence="8" type="ORF">ILEXP_LOCUS2047</name>
</gene>
<keyword evidence="3" id="KW-0690">Ribosome biogenesis</keyword>
<feature type="domain" description="BP28 C-terminal" evidence="7">
    <location>
        <begin position="1297"/>
        <end position="1472"/>
    </location>
</feature>
<comment type="subcellular location">
    <subcellularLocation>
        <location evidence="1">Nucleus</location>
        <location evidence="1">Nucleolus</location>
    </subcellularLocation>
</comment>
<evidence type="ECO:0000256" key="3">
    <source>
        <dbReference type="ARBA" id="ARBA00022517"/>
    </source>
</evidence>
<dbReference type="GO" id="GO:1990904">
    <property type="term" value="C:ribonucleoprotein complex"/>
    <property type="evidence" value="ECO:0007669"/>
    <property type="project" value="UniProtKB-KW"/>
</dbReference>
<dbReference type="EMBL" id="CAUOFW020000692">
    <property type="protein sequence ID" value="CAK9135114.1"/>
    <property type="molecule type" value="Genomic_DNA"/>
</dbReference>
<evidence type="ECO:0000256" key="6">
    <source>
        <dbReference type="ARBA" id="ARBA00023274"/>
    </source>
</evidence>
<evidence type="ECO:0000256" key="2">
    <source>
        <dbReference type="ARBA" id="ARBA00010559"/>
    </source>
</evidence>
<dbReference type="GO" id="GO:0006364">
    <property type="term" value="P:rRNA processing"/>
    <property type="evidence" value="ECO:0007669"/>
    <property type="project" value="UniProtKB-KW"/>
</dbReference>
<dbReference type="Proteomes" id="UP001642360">
    <property type="component" value="Unassembled WGS sequence"/>
</dbReference>
<keyword evidence="6" id="KW-0687">Ribonucleoprotein</keyword>
<dbReference type="SUPFAM" id="SSF48371">
    <property type="entry name" value="ARM repeat"/>
    <property type="match status" value="1"/>
</dbReference>
<evidence type="ECO:0000259" key="7">
    <source>
        <dbReference type="SMART" id="SM01036"/>
    </source>
</evidence>
<evidence type="ECO:0000313" key="9">
    <source>
        <dbReference type="Proteomes" id="UP001642360"/>
    </source>
</evidence>
<keyword evidence="9" id="KW-1185">Reference proteome</keyword>
<accession>A0ABC8QWL9</accession>
<reference evidence="8 9" key="1">
    <citation type="submission" date="2024-02" db="EMBL/GenBank/DDBJ databases">
        <authorList>
            <person name="Vignale AGUSTIN F."/>
            <person name="Sosa J E."/>
            <person name="Modenutti C."/>
        </authorList>
    </citation>
    <scope>NUCLEOTIDE SEQUENCE [LARGE SCALE GENOMIC DNA]</scope>
</reference>
<proteinExistence type="inferred from homology"/>
<sequence length="1614" mass="180051">MLEVEFKGFIGHLFDTNFKGANAKILIYTFWMLLEAFITTTPEDVSLDNNAQWVYTLQDLFVFFANQPKHVFKKHLQYLVTKCKMSPVQLLSKFITEEGVCVTVQVESLHSFGFICSQSDESVHFQLLSEFPSVLVPLSSDNQDVRMAAMNCIEELSALCSRANQSRCKNGDNAVWSHFLGELLVLMVQQKRLILSDKNVLASFFTSLLSSSSCSLLVQQNIGQRFDQSTKDDILAFILSSALGLSAHAKLLMRRHQYHLGYDKSCHKLSKVEVEILCLLLECCTMPTTSYGDHVYDDHILKALQLDGLSSEDHAIIQPCVTVLKNLSSSFYGGLKTETQSTKDDILAFILSSALGLSAHAKLMILSLLKGVGSKVMCIKGIESLLYELLMRRHQYHLGYDKSCHKLSKVEVEILCLLLECCTMPTTSYGDHVYDDHILKALQLDGLSSEDHAIIQPCVTVLKNLSSSFYGGLKTETQIYSIRVDTPQLHLCSTSRGKVDDSRKVSLEAHVAVSSPIDEGGNCLVNKHEKLIVPVLAVCTSRGKVDDSRKVSLEAHVAVSSPIDEGGNCLVNKHEKLIVPVLAITCSIIHRMIDIVLERDGASIGSAQGKKKKKSIIHQKSNEHHGVNWRGKNALSFLSSLLDVLLLKKDIEKRTSLIGPLFNLLRIVFMDNEWMHEAVDQDDAYIQAPSGTPQSISSTVVYFQQRLLLILEDISASLVAEIPQKDDIVHNVDLELLVTCARSARDAITRNHVFSLVSTVAKVLPDKVLDHILEIVTVIGDSAVTQWDSYSQCVFEDLISAVIPCWLSKTDNTDKLLQIFVSILPQVAEHRRLSIMVHLLRTLGDSGSLGSLFAVLFCSLISRNNLYCLEDSRHSLDHLNSTTRMQWEYVFAMQLSEQYSCMIWLPSLVKLLQQIEMGTWDEELFMELLVAMRFISDKLQDPEISFKLDSSEELDKIQGTVGSLMELVVSCLQLVDSRRKQIAVPTVIRKDLKEYMRSALKTIARCLVPAVYFQVIIKLLGHADNNVRRKALGLLCNTLKDSSTVDMKHERRGLRISSTSSWIYLNENDLASLNRLCLEIVKLIDDSDTESNASLKLAAVSTLEVLTSRFPSNDSVFSMCLASVVENISLTNFALSSSCLRTTGALISVLGPRALSKLPFIMEHLLSFSRDVSSSVAAETRSGDDNTFIALSNSRESLFMAILVTLEAVVSNLGGFLNPYLGDILELVLLHPEYASRSDLKLKLKAGIVRKLIIEKIPVRLSLPPLLKIYSKAVKTGDSSLSITFEMLGNLVVTMDKSSIGAYHANIFELCLLALDLRRQHSVLIKTIDDVEKNVVNAIVNLTMKLTETMFKPLFIRSVEWSESNVEESEGAGSSNIDRAISFYGLVNKLAESHRSLFVPYFKYLLDGCVLHLTVAEDTEIGLTRKKKKAKLQVANSKKKDGNGALTIGMWHLRALVLSSLYKCFLYDNGSLKFLDSSNFQVLLKPIVSLLATDPPTSLEEHPNIPSVQDFDDLLVACIGQMAVTAGTDLLWKPLNHEVLMQTRSEKVRSRVLGLRIVKYLVENLKEEYLVLLAETIPFLGELLEDIELPVKALAQEILKEMESMSGESLRQYL</sequence>
<dbReference type="Pfam" id="PF24477">
    <property type="entry name" value="ARM_At3g06530"/>
    <property type="match status" value="1"/>
</dbReference>
<dbReference type="InterPro" id="IPR040191">
    <property type="entry name" value="UTP10"/>
</dbReference>
<dbReference type="InterPro" id="IPR056384">
    <property type="entry name" value="ARM_At3g06530"/>
</dbReference>
<comment type="similarity">
    <text evidence="2">Belongs to the HEATR1/UTP10 family.</text>
</comment>
<comment type="caution">
    <text evidence="8">The sequence shown here is derived from an EMBL/GenBank/DDBJ whole genome shotgun (WGS) entry which is preliminary data.</text>
</comment>
<dbReference type="PANTHER" id="PTHR13457:SF1">
    <property type="entry name" value="HEAT REPEAT-CONTAINING PROTEIN 1"/>
    <property type="match status" value="1"/>
</dbReference>
<dbReference type="PANTHER" id="PTHR13457">
    <property type="entry name" value="BAP28"/>
    <property type="match status" value="1"/>
</dbReference>